<dbReference type="RefSeq" id="WP_117713508.1">
    <property type="nucleotide sequence ID" value="NZ_JABFCK010000015.1"/>
</dbReference>
<dbReference type="Proteomes" id="UP001214113">
    <property type="component" value="Unassembled WGS sequence"/>
</dbReference>
<name>A0AAW6GEK8_BACUN</name>
<accession>A0AAW6GEK8</accession>
<protein>
    <recommendedName>
        <fullName evidence="3">Glycosyltransferase</fullName>
    </recommendedName>
</protein>
<gene>
    <name evidence="1" type="ORF">POZ22_12815</name>
</gene>
<reference evidence="1" key="1">
    <citation type="submission" date="2022-10" db="EMBL/GenBank/DDBJ databases">
        <title>Human gut microbiome strain richness.</title>
        <authorList>
            <person name="Chen-Liaw A."/>
        </authorList>
    </citation>
    <scope>NUCLEOTIDE SEQUENCE</scope>
    <source>
        <strain evidence="1">BSD2780061687st1_G10_BSD2780061687b_171204</strain>
    </source>
</reference>
<dbReference type="AlphaFoldDB" id="A0AAW6GEK8"/>
<organism evidence="1 2">
    <name type="scientific">Bacteroides uniformis</name>
    <dbReference type="NCBI Taxonomy" id="820"/>
    <lineage>
        <taxon>Bacteria</taxon>
        <taxon>Pseudomonadati</taxon>
        <taxon>Bacteroidota</taxon>
        <taxon>Bacteroidia</taxon>
        <taxon>Bacteroidales</taxon>
        <taxon>Bacteroidaceae</taxon>
        <taxon>Bacteroides</taxon>
    </lineage>
</organism>
<evidence type="ECO:0000313" key="1">
    <source>
        <dbReference type="EMBL" id="MDC1855661.1"/>
    </source>
</evidence>
<comment type="caution">
    <text evidence="1">The sequence shown here is derived from an EMBL/GenBank/DDBJ whole genome shotgun (WGS) entry which is preliminary data.</text>
</comment>
<proteinExistence type="predicted"/>
<sequence>MDLYIFPEFPESQNGYGIAVREVLNMLSVKEDDIVVYHTNTILRQKNVICLPYSPLYSLYRIGNVIHNRLSTELPVSKLSFLRKYDIENIYCDEVLFYRALRYLFPSKVIKVRFHNLYSRILSRKKLLALKVDWKFDYLLDAATKLEKEIINDSLAYKIFISQEDLNFYQLITGRFSDCTVWPFRPKLPNISLEQPKSISKLIWFGGIDTHKKKSIDWFVNKVLPKIQQSISEIEFHLWGRRTEMYNNPSRKIFGHGFWVMEGFPCVEGALYVNPDIIGGGVKLKLFSLIEEGIPFVSTVFGFEGYDKKMIDNSMRIVTDTEHFAEAIISRLQMGYYNNV</sequence>
<dbReference type="EMBL" id="JAQNSB010000018">
    <property type="protein sequence ID" value="MDC1855661.1"/>
    <property type="molecule type" value="Genomic_DNA"/>
</dbReference>
<evidence type="ECO:0008006" key="3">
    <source>
        <dbReference type="Google" id="ProtNLM"/>
    </source>
</evidence>
<evidence type="ECO:0000313" key="2">
    <source>
        <dbReference type="Proteomes" id="UP001214113"/>
    </source>
</evidence>